<keyword evidence="2" id="KW-0804">Transcription</keyword>
<name>A0A0C3A1P2_9AGAM</name>
<dbReference type="STRING" id="1036808.A0A0C3A1P2"/>
<feature type="region of interest" description="Disordered" evidence="4">
    <location>
        <begin position="1"/>
        <end position="126"/>
    </location>
</feature>
<dbReference type="AlphaFoldDB" id="A0A0C3A1P2"/>
<proteinExistence type="predicted"/>
<evidence type="ECO:0000256" key="3">
    <source>
        <dbReference type="ARBA" id="ARBA00023242"/>
    </source>
</evidence>
<dbReference type="FunCoup" id="A0A0C3A1P2">
    <property type="interactions" value="2"/>
</dbReference>
<dbReference type="PANTHER" id="PTHR15052">
    <property type="entry name" value="RNA POLYMERASE III TRANSCRIPTION INITIATION FACTOR COMPLEX SUBUNIT"/>
    <property type="match status" value="1"/>
</dbReference>
<reference evidence="6" key="2">
    <citation type="submission" date="2015-01" db="EMBL/GenBank/DDBJ databases">
        <title>Evolutionary Origins and Diversification of the Mycorrhizal Mutualists.</title>
        <authorList>
            <consortium name="DOE Joint Genome Institute"/>
            <consortium name="Mycorrhizal Genomics Consortium"/>
            <person name="Kohler A."/>
            <person name="Kuo A."/>
            <person name="Nagy L.G."/>
            <person name="Floudas D."/>
            <person name="Copeland A."/>
            <person name="Barry K.W."/>
            <person name="Cichocki N."/>
            <person name="Veneault-Fourrey C."/>
            <person name="LaButti K."/>
            <person name="Lindquist E.A."/>
            <person name="Lipzen A."/>
            <person name="Lundell T."/>
            <person name="Morin E."/>
            <person name="Murat C."/>
            <person name="Riley R."/>
            <person name="Ohm R."/>
            <person name="Sun H."/>
            <person name="Tunlid A."/>
            <person name="Henrissat B."/>
            <person name="Grigoriev I.V."/>
            <person name="Hibbett D.S."/>
            <person name="Martin F."/>
        </authorList>
    </citation>
    <scope>NUCLEOTIDE SEQUENCE [LARGE SCALE GENOMIC DNA]</scope>
    <source>
        <strain evidence="6">Foug A</strain>
    </source>
</reference>
<keyword evidence="3" id="KW-0539">Nucleus</keyword>
<dbReference type="GO" id="GO:0006383">
    <property type="term" value="P:transcription by RNA polymerase III"/>
    <property type="evidence" value="ECO:0007669"/>
    <property type="project" value="TreeGrafter"/>
</dbReference>
<dbReference type="InterPro" id="IPR015943">
    <property type="entry name" value="WD40/YVTN_repeat-like_dom_sf"/>
</dbReference>
<feature type="region of interest" description="Disordered" evidence="4">
    <location>
        <begin position="694"/>
        <end position="722"/>
    </location>
</feature>
<sequence>MPRELRPRKSRASYSQLDVESSNAGPSRAQIVDEENNSNDLVPQGTSTRNEDDNDDDDDDNSDFDMDVDEAVVRTLNTGPSSMSKSPSSWNSSKRRKLSATARPSISKPPQTVTATPMPPPQVPPRRTTKMYTLPNLSAHHRHRAIPVYHRREDIERLEHPPALFEEPRIAFTKSMTASQSLTDRIGKAWGYSVGPGPVWDILEDRSCFKEFVRWKDDPRKEASRRPRVYTNLSVRPGWEVLSYQDARVYLPTDTVTTEEGGLRSPPPVTCYMGPYGEQTRVVFEMFDSHATSEYFEGGQSYVFNAGSPVWGIDWCPIHPEDRPFRQFKQYLAVAPFPSRSHAPCIGVKAQRPAPACVQIWTLRSREHEGSVGEATAKSREPGEVNCEMVLCLDSGPAQELKWCPLPAHDRWDIGRQIDTPRKLGILAGTFEDGSLSVYVVPDPGDINHPQKDPSLPVFVKLSDPALRIELEGTSCWSFDWANSEVLAAGCTNAGYIAVYDVGDALNRGIGPNLLPTHFISVHQSAIRAISWIRVPPTSSNGVPATSADPMVIASGGYDGVECLTDIREPHGHVVNRTRDVINTASYSVFAAGPIMIDHDNTVKAYSVSPSMLGRGHILMEPDGPVWSVNASDYHPQLAVGSADGTCSTTNLLKSTRRGGLVPFFVHKVYQLDFSRKSGEFRVLERFLPHVTQEKGPNAKAKAKARAAEEDDDPTESNFSTGVWPPEIGVHRVVWNDGNGLGCVPLLASGTGSGLCRVDWLPGRWFRDKVPYVNVPNMRKEVEVDEDVDSVEE</sequence>
<feature type="compositionally biased region" description="Polar residues" evidence="4">
    <location>
        <begin position="12"/>
        <end position="25"/>
    </location>
</feature>
<accession>A0A0C3A1P2</accession>
<gene>
    <name evidence="5" type="ORF">SCLCIDRAFT_127925</name>
</gene>
<evidence type="ECO:0000313" key="5">
    <source>
        <dbReference type="EMBL" id="KIM58577.1"/>
    </source>
</evidence>
<comment type="subcellular location">
    <subcellularLocation>
        <location evidence="1">Nucleus</location>
    </subcellularLocation>
</comment>
<dbReference type="InParanoid" id="A0A0C3A1P2"/>
<dbReference type="PANTHER" id="PTHR15052:SF2">
    <property type="entry name" value="GENERAL TRANSCRIPTION FACTOR 3C POLYPEPTIDE 2"/>
    <property type="match status" value="1"/>
</dbReference>
<dbReference type="Proteomes" id="UP000053989">
    <property type="component" value="Unassembled WGS sequence"/>
</dbReference>
<feature type="compositionally biased region" description="Acidic residues" evidence="4">
    <location>
        <begin position="52"/>
        <end position="70"/>
    </location>
</feature>
<evidence type="ECO:0000313" key="6">
    <source>
        <dbReference type="Proteomes" id="UP000053989"/>
    </source>
</evidence>
<dbReference type="Gene3D" id="2.130.10.10">
    <property type="entry name" value="YVTN repeat-like/Quinoprotein amine dehydrogenase"/>
    <property type="match status" value="1"/>
</dbReference>
<dbReference type="GO" id="GO:0005634">
    <property type="term" value="C:nucleus"/>
    <property type="evidence" value="ECO:0007669"/>
    <property type="project" value="UniProtKB-SubCell"/>
</dbReference>
<protein>
    <submittedName>
        <fullName evidence="5">Uncharacterized protein</fullName>
    </submittedName>
</protein>
<evidence type="ECO:0000256" key="2">
    <source>
        <dbReference type="ARBA" id="ARBA00023163"/>
    </source>
</evidence>
<dbReference type="InterPro" id="IPR052416">
    <property type="entry name" value="GTF3C_component"/>
</dbReference>
<dbReference type="OrthoDB" id="4703at2759"/>
<evidence type="ECO:0000256" key="4">
    <source>
        <dbReference type="SAM" id="MobiDB-lite"/>
    </source>
</evidence>
<dbReference type="InterPro" id="IPR036322">
    <property type="entry name" value="WD40_repeat_dom_sf"/>
</dbReference>
<dbReference type="GO" id="GO:0000127">
    <property type="term" value="C:transcription factor TFIIIC complex"/>
    <property type="evidence" value="ECO:0007669"/>
    <property type="project" value="TreeGrafter"/>
</dbReference>
<feature type="compositionally biased region" description="Low complexity" evidence="4">
    <location>
        <begin position="81"/>
        <end position="92"/>
    </location>
</feature>
<dbReference type="EMBL" id="KN822084">
    <property type="protein sequence ID" value="KIM58577.1"/>
    <property type="molecule type" value="Genomic_DNA"/>
</dbReference>
<keyword evidence="6" id="KW-1185">Reference proteome</keyword>
<evidence type="ECO:0000256" key="1">
    <source>
        <dbReference type="ARBA" id="ARBA00004123"/>
    </source>
</evidence>
<dbReference type="SUPFAM" id="SSF50978">
    <property type="entry name" value="WD40 repeat-like"/>
    <property type="match status" value="1"/>
</dbReference>
<dbReference type="HOGENOM" id="CLU_019415_0_0_1"/>
<feature type="compositionally biased region" description="Polar residues" evidence="4">
    <location>
        <begin position="38"/>
        <end position="48"/>
    </location>
</feature>
<reference evidence="5 6" key="1">
    <citation type="submission" date="2014-04" db="EMBL/GenBank/DDBJ databases">
        <authorList>
            <consortium name="DOE Joint Genome Institute"/>
            <person name="Kuo A."/>
            <person name="Kohler A."/>
            <person name="Nagy L.G."/>
            <person name="Floudas D."/>
            <person name="Copeland A."/>
            <person name="Barry K.W."/>
            <person name="Cichocki N."/>
            <person name="Veneault-Fourrey C."/>
            <person name="LaButti K."/>
            <person name="Lindquist E.A."/>
            <person name="Lipzen A."/>
            <person name="Lundell T."/>
            <person name="Morin E."/>
            <person name="Murat C."/>
            <person name="Sun H."/>
            <person name="Tunlid A."/>
            <person name="Henrissat B."/>
            <person name="Grigoriev I.V."/>
            <person name="Hibbett D.S."/>
            <person name="Martin F."/>
            <person name="Nordberg H.P."/>
            <person name="Cantor M.N."/>
            <person name="Hua S.X."/>
        </authorList>
    </citation>
    <scope>NUCLEOTIDE SEQUENCE [LARGE SCALE GENOMIC DNA]</scope>
    <source>
        <strain evidence="5 6">Foug A</strain>
    </source>
</reference>
<organism evidence="5 6">
    <name type="scientific">Scleroderma citrinum Foug A</name>
    <dbReference type="NCBI Taxonomy" id="1036808"/>
    <lineage>
        <taxon>Eukaryota</taxon>
        <taxon>Fungi</taxon>
        <taxon>Dikarya</taxon>
        <taxon>Basidiomycota</taxon>
        <taxon>Agaricomycotina</taxon>
        <taxon>Agaricomycetes</taxon>
        <taxon>Agaricomycetidae</taxon>
        <taxon>Boletales</taxon>
        <taxon>Sclerodermatineae</taxon>
        <taxon>Sclerodermataceae</taxon>
        <taxon>Scleroderma</taxon>
    </lineage>
</organism>